<dbReference type="Proteomes" id="UP000694393">
    <property type="component" value="Unplaced"/>
</dbReference>
<organism evidence="3 4">
    <name type="scientific">Pelusios castaneus</name>
    <name type="common">West African mud turtle</name>
    <dbReference type="NCBI Taxonomy" id="367368"/>
    <lineage>
        <taxon>Eukaryota</taxon>
        <taxon>Metazoa</taxon>
        <taxon>Chordata</taxon>
        <taxon>Craniata</taxon>
        <taxon>Vertebrata</taxon>
        <taxon>Euteleostomi</taxon>
        <taxon>Archelosauria</taxon>
        <taxon>Testudinata</taxon>
        <taxon>Testudines</taxon>
        <taxon>Pleurodira</taxon>
        <taxon>Pelomedusidae</taxon>
        <taxon>Pelusios</taxon>
    </lineage>
</organism>
<keyword evidence="1" id="KW-0812">Transmembrane</keyword>
<evidence type="ECO:0000256" key="1">
    <source>
        <dbReference type="SAM" id="Phobius"/>
    </source>
</evidence>
<accession>A0A8C8S2A3</accession>
<dbReference type="InterPro" id="IPR049406">
    <property type="entry name" value="ZIP4_12_EF-hand"/>
</dbReference>
<feature type="domain" description="Zinc transporter ZIP4/12 EF-hand" evidence="2">
    <location>
        <begin position="223"/>
        <end position="263"/>
    </location>
</feature>
<feature type="transmembrane region" description="Helical" evidence="1">
    <location>
        <begin position="276"/>
        <end position="301"/>
    </location>
</feature>
<reference evidence="3" key="1">
    <citation type="submission" date="2025-08" db="UniProtKB">
        <authorList>
            <consortium name="Ensembl"/>
        </authorList>
    </citation>
    <scope>IDENTIFICATION</scope>
</reference>
<dbReference type="GO" id="GO:0010008">
    <property type="term" value="C:endosome membrane"/>
    <property type="evidence" value="ECO:0007669"/>
    <property type="project" value="UniProtKB-SubCell"/>
</dbReference>
<protein>
    <recommendedName>
        <fullName evidence="2">Zinc transporter ZIP4/12 EF-hand domain-containing protein</fullName>
    </recommendedName>
</protein>
<feature type="transmembrane region" description="Helical" evidence="1">
    <location>
        <begin position="307"/>
        <end position="333"/>
    </location>
</feature>
<reference evidence="3" key="2">
    <citation type="submission" date="2025-09" db="UniProtKB">
        <authorList>
            <consortium name="Ensembl"/>
        </authorList>
    </citation>
    <scope>IDENTIFICATION</scope>
</reference>
<keyword evidence="1" id="KW-1133">Transmembrane helix</keyword>
<dbReference type="Ensembl" id="ENSPCET00000013734.1">
    <property type="protein sequence ID" value="ENSPCEP00000013249.1"/>
    <property type="gene ID" value="ENSPCEG00000010511.1"/>
</dbReference>
<dbReference type="Pfam" id="PF21116">
    <property type="entry name" value="EF-hand_Zip"/>
    <property type="match status" value="2"/>
</dbReference>
<keyword evidence="1" id="KW-0472">Membrane</keyword>
<dbReference type="PANTHER" id="PTHR12191">
    <property type="entry name" value="SOLUTE CARRIER FAMILY 39"/>
    <property type="match status" value="1"/>
</dbReference>
<sequence>RGPVSLGRLLGKSAGAVRISARRSMCWPEAGPVQSSPAIRPHPALSLSPQCIAVPDVFTLVGKTGTGDANLTAADLLPLCTGVLLYLSDPVGTCTAVKGGQWAGQVRAFLASFSNGNPAAGPTPEKVAELWLRTPKTPLCCSATVSGQVAADMAGQVLVMVGYHALLGDCFHALPPPHYFLGYIFRRYGNESQNLTLDGLTALMGQLAVGEEDQHTDHHHDEALCLRPSDLLEIYGLDPAAGISSSDFTNLSPALIQQQISGACSIPQQRYLYGSLATLVICLCALFGITLLLCTTCASAYPYVIQGFVSLAVGSLTGDLLAVLGGLYAFFLLEKFFSILGQEEQQVRGWGREVGPFG</sequence>
<feature type="domain" description="Zinc transporter ZIP4/12 EF-hand" evidence="2">
    <location>
        <begin position="177"/>
        <end position="222"/>
    </location>
</feature>
<dbReference type="PANTHER" id="PTHR12191:SF21">
    <property type="entry name" value="ZINC TRANSPORTER ZIP4"/>
    <property type="match status" value="1"/>
</dbReference>
<dbReference type="InterPro" id="IPR050799">
    <property type="entry name" value="ZIP_Transporter"/>
</dbReference>
<evidence type="ECO:0000313" key="3">
    <source>
        <dbReference type="Ensembl" id="ENSPCEP00000013249.1"/>
    </source>
</evidence>
<dbReference type="GO" id="GO:0030003">
    <property type="term" value="P:intracellular monoatomic cation homeostasis"/>
    <property type="evidence" value="ECO:0007669"/>
    <property type="project" value="TreeGrafter"/>
</dbReference>
<dbReference type="GO" id="GO:0005385">
    <property type="term" value="F:zinc ion transmembrane transporter activity"/>
    <property type="evidence" value="ECO:0007669"/>
    <property type="project" value="TreeGrafter"/>
</dbReference>
<dbReference type="GO" id="GO:0071578">
    <property type="term" value="P:zinc ion import across plasma membrane"/>
    <property type="evidence" value="ECO:0007669"/>
    <property type="project" value="TreeGrafter"/>
</dbReference>
<dbReference type="AlphaFoldDB" id="A0A8C8S2A3"/>
<proteinExistence type="predicted"/>
<dbReference type="GO" id="GO:0016324">
    <property type="term" value="C:apical plasma membrane"/>
    <property type="evidence" value="ECO:0007669"/>
    <property type="project" value="UniProtKB-SubCell"/>
</dbReference>
<keyword evidence="4" id="KW-1185">Reference proteome</keyword>
<evidence type="ECO:0000259" key="2">
    <source>
        <dbReference type="Pfam" id="PF21116"/>
    </source>
</evidence>
<evidence type="ECO:0000313" key="4">
    <source>
        <dbReference type="Proteomes" id="UP000694393"/>
    </source>
</evidence>
<dbReference type="GO" id="GO:0046872">
    <property type="term" value="F:metal ion binding"/>
    <property type="evidence" value="ECO:0007669"/>
    <property type="project" value="UniProtKB-KW"/>
</dbReference>
<name>A0A8C8S2A3_9SAUR</name>
<dbReference type="GO" id="GO:0140410">
    <property type="term" value="F:monoatomic cation:bicarbonate symporter activity"/>
    <property type="evidence" value="ECO:0007669"/>
    <property type="project" value="TreeGrafter"/>
</dbReference>